<feature type="domain" description="2OGFeDO JBP1/TET oxygenase" evidence="7">
    <location>
        <begin position="395"/>
        <end position="511"/>
    </location>
</feature>
<dbReference type="OrthoDB" id="2152029at2759"/>
<gene>
    <name evidence="8" type="ORF">BJ508DRAFT_331557</name>
</gene>
<feature type="region of interest" description="Disordered" evidence="6">
    <location>
        <begin position="20"/>
        <end position="56"/>
    </location>
</feature>
<protein>
    <recommendedName>
        <fullName evidence="7">2OGFeDO JBP1/TET oxygenase domain-containing protein</fullName>
    </recommendedName>
</protein>
<keyword evidence="4" id="KW-0560">Oxidoreductase</keyword>
<dbReference type="EMBL" id="ML119753">
    <property type="protein sequence ID" value="RPA75961.1"/>
    <property type="molecule type" value="Genomic_DNA"/>
</dbReference>
<organism evidence="8 9">
    <name type="scientific">Ascobolus immersus RN42</name>
    <dbReference type="NCBI Taxonomy" id="1160509"/>
    <lineage>
        <taxon>Eukaryota</taxon>
        <taxon>Fungi</taxon>
        <taxon>Dikarya</taxon>
        <taxon>Ascomycota</taxon>
        <taxon>Pezizomycotina</taxon>
        <taxon>Pezizomycetes</taxon>
        <taxon>Pezizales</taxon>
        <taxon>Ascobolaceae</taxon>
        <taxon>Ascobolus</taxon>
    </lineage>
</organism>
<evidence type="ECO:0000256" key="6">
    <source>
        <dbReference type="SAM" id="MobiDB-lite"/>
    </source>
</evidence>
<dbReference type="GO" id="GO:0051213">
    <property type="term" value="F:dioxygenase activity"/>
    <property type="evidence" value="ECO:0007669"/>
    <property type="project" value="UniProtKB-KW"/>
</dbReference>
<accession>A0A3N4HVG2</accession>
<sequence length="554" mass="62965">MYPPSLATISASRVTRSASRLAHSTYDANLPQRDSGHPTLKRTATSPPLPEHHERPIKLARPSNAEEVVRFELNLELEKAMEDHEQTLSHTNDVITDEFGLDDFAIPGPNDHLFPDPPLNPRAFPLWLESRTRSQLQSFIANHRALLEQAADPSSSFRLHQHARSLCDFGDTVPSVPLPTRPASVHQHGFRTSKRPPGPKERRNRNRPDRRQPNHYEQKRQEKAARISKVLSSQAFSDIRDHLSSLDMSDLISAKGGGQPKAPESEDMIEEAKGYHRVPEDVSDAGFCVTDASSDRRVLIDVLPADTIPPALLAQFESSFKSLCKDLPDKHFKISKTDKRFVKRARSDEHGGVLHLGVWNQSTWQHERPALSGSLRGDETDSYKTDPKHVRLQIFLNDNWELFSRLGGILKANHPDVFEEYDKIQLPHGIDKTAFWPFCMMALNRNYLSLPHKDLQDFVRGFCLLHCWGDFVGGELTIKELKLKIPIRPGQIILFRSALLTHWNQPIQEGGIRHSMVLFTPWRMLDWQAISDRQVLNRLHREVKAATAKLDAST</sequence>
<dbReference type="Pfam" id="PF12851">
    <property type="entry name" value="Tet_JBP"/>
    <property type="match status" value="1"/>
</dbReference>
<evidence type="ECO:0000256" key="5">
    <source>
        <dbReference type="ARBA" id="ARBA00023004"/>
    </source>
</evidence>
<dbReference type="AlphaFoldDB" id="A0A3N4HVG2"/>
<keyword evidence="9" id="KW-1185">Reference proteome</keyword>
<proteinExistence type="predicted"/>
<keyword evidence="3" id="KW-0223">Dioxygenase</keyword>
<evidence type="ECO:0000313" key="9">
    <source>
        <dbReference type="Proteomes" id="UP000275078"/>
    </source>
</evidence>
<dbReference type="Proteomes" id="UP000275078">
    <property type="component" value="Unassembled WGS sequence"/>
</dbReference>
<dbReference type="GO" id="GO:0046872">
    <property type="term" value="F:metal ion binding"/>
    <property type="evidence" value="ECO:0007669"/>
    <property type="project" value="UniProtKB-KW"/>
</dbReference>
<evidence type="ECO:0000313" key="8">
    <source>
        <dbReference type="EMBL" id="RPA75961.1"/>
    </source>
</evidence>
<evidence type="ECO:0000259" key="7">
    <source>
        <dbReference type="Pfam" id="PF12851"/>
    </source>
</evidence>
<evidence type="ECO:0000256" key="1">
    <source>
        <dbReference type="ARBA" id="ARBA00001954"/>
    </source>
</evidence>
<evidence type="ECO:0000256" key="3">
    <source>
        <dbReference type="ARBA" id="ARBA00022964"/>
    </source>
</evidence>
<dbReference type="InterPro" id="IPR024779">
    <property type="entry name" value="2OGFeDO_JBP1/TET_oxygenase_dom"/>
</dbReference>
<evidence type="ECO:0000256" key="2">
    <source>
        <dbReference type="ARBA" id="ARBA00022723"/>
    </source>
</evidence>
<reference evidence="8 9" key="1">
    <citation type="journal article" date="2018" name="Nat. Ecol. Evol.">
        <title>Pezizomycetes genomes reveal the molecular basis of ectomycorrhizal truffle lifestyle.</title>
        <authorList>
            <person name="Murat C."/>
            <person name="Payen T."/>
            <person name="Noel B."/>
            <person name="Kuo A."/>
            <person name="Morin E."/>
            <person name="Chen J."/>
            <person name="Kohler A."/>
            <person name="Krizsan K."/>
            <person name="Balestrini R."/>
            <person name="Da Silva C."/>
            <person name="Montanini B."/>
            <person name="Hainaut M."/>
            <person name="Levati E."/>
            <person name="Barry K.W."/>
            <person name="Belfiori B."/>
            <person name="Cichocki N."/>
            <person name="Clum A."/>
            <person name="Dockter R.B."/>
            <person name="Fauchery L."/>
            <person name="Guy J."/>
            <person name="Iotti M."/>
            <person name="Le Tacon F."/>
            <person name="Lindquist E.A."/>
            <person name="Lipzen A."/>
            <person name="Malagnac F."/>
            <person name="Mello A."/>
            <person name="Molinier V."/>
            <person name="Miyauchi S."/>
            <person name="Poulain J."/>
            <person name="Riccioni C."/>
            <person name="Rubini A."/>
            <person name="Sitrit Y."/>
            <person name="Splivallo R."/>
            <person name="Traeger S."/>
            <person name="Wang M."/>
            <person name="Zifcakova L."/>
            <person name="Wipf D."/>
            <person name="Zambonelli A."/>
            <person name="Paolocci F."/>
            <person name="Nowrousian M."/>
            <person name="Ottonello S."/>
            <person name="Baldrian P."/>
            <person name="Spatafora J.W."/>
            <person name="Henrissat B."/>
            <person name="Nagy L.G."/>
            <person name="Aury J.M."/>
            <person name="Wincker P."/>
            <person name="Grigoriev I.V."/>
            <person name="Bonfante P."/>
            <person name="Martin F.M."/>
        </authorList>
    </citation>
    <scope>NUCLEOTIDE SEQUENCE [LARGE SCALE GENOMIC DNA]</scope>
    <source>
        <strain evidence="8 9">RN42</strain>
    </source>
</reference>
<comment type="cofactor">
    <cofactor evidence="1">
        <name>Fe(2+)</name>
        <dbReference type="ChEBI" id="CHEBI:29033"/>
    </cofactor>
</comment>
<feature type="region of interest" description="Disordered" evidence="6">
    <location>
        <begin position="178"/>
        <end position="223"/>
    </location>
</feature>
<keyword evidence="2" id="KW-0479">Metal-binding</keyword>
<dbReference type="Gene3D" id="3.60.130.30">
    <property type="match status" value="1"/>
</dbReference>
<keyword evidence="5" id="KW-0408">Iron</keyword>
<feature type="compositionally biased region" description="Basic and acidic residues" evidence="6">
    <location>
        <begin position="198"/>
        <end position="223"/>
    </location>
</feature>
<name>A0A3N4HVG2_ASCIM</name>
<evidence type="ECO:0000256" key="4">
    <source>
        <dbReference type="ARBA" id="ARBA00023002"/>
    </source>
</evidence>